<evidence type="ECO:0000313" key="2">
    <source>
        <dbReference type="EMBL" id="TPG63840.1"/>
    </source>
</evidence>
<organism evidence="2 3">
    <name type="scientific">Ewingella americana</name>
    <dbReference type="NCBI Taxonomy" id="41202"/>
    <lineage>
        <taxon>Bacteria</taxon>
        <taxon>Pseudomonadati</taxon>
        <taxon>Pseudomonadota</taxon>
        <taxon>Gammaproteobacteria</taxon>
        <taxon>Enterobacterales</taxon>
        <taxon>Yersiniaceae</taxon>
        <taxon>Ewingella</taxon>
    </lineage>
</organism>
<evidence type="ECO:0000259" key="1">
    <source>
        <dbReference type="Pfam" id="PF01609"/>
    </source>
</evidence>
<sequence length="393" mass="44980">MPVAQVCQKFLQKSLSHIHVYRRDALISMSMTLVRGASLTLTSIGRYLPGSAKVKHKIKRVDRLMANPRLQHDIPGLYCSISRHIISSLSHLIIAVDWSACWRQEFQMLRASLLFEGRAIPLLNRIETLKQQGNHDVHVTFLDELKHIVGPDKSVVIVTDAGYQSPWFSHVKAIGWDFVGRIRGNVHSRLDCSEQWANSETLTELASKIPKALGAGLLNKTRKSQIRGHFYTYKALPKKRRTKRVKYGSSEKEYRRSGKAAWLIFSSIGTDKARDVINIYGKRMQIEQNFRDEKNPRFGFGWRHSGSTGIARLNVLCLLSMIASVMTWFIGYLIELTGKHHSYQANTIKTRRVLSFQTLARNVLRHESDLITAANILNAFNIWQKNYDSVSHW</sequence>
<dbReference type="NCBIfam" id="NF033591">
    <property type="entry name" value="transpos_IS4_2"/>
    <property type="match status" value="1"/>
</dbReference>
<feature type="domain" description="Transposase IS4-like" evidence="1">
    <location>
        <begin position="105"/>
        <end position="305"/>
    </location>
</feature>
<dbReference type="PANTHER" id="PTHR35404:SF8">
    <property type="entry name" value="TRANSPOSASE OF TN10"/>
    <property type="match status" value="1"/>
</dbReference>
<dbReference type="PANTHER" id="PTHR35404">
    <property type="entry name" value="TRANSPOSASE OF TN10"/>
    <property type="match status" value="1"/>
</dbReference>
<dbReference type="RefSeq" id="WP_140470366.1">
    <property type="nucleotide sequence ID" value="NZ_RCZD01000002.1"/>
</dbReference>
<dbReference type="EMBL" id="RCZD01000002">
    <property type="protein sequence ID" value="TPG63840.1"/>
    <property type="molecule type" value="Genomic_DNA"/>
</dbReference>
<dbReference type="OrthoDB" id="6497734at2"/>
<evidence type="ECO:0000313" key="3">
    <source>
        <dbReference type="Proteomes" id="UP000317663"/>
    </source>
</evidence>
<dbReference type="InterPro" id="IPR002559">
    <property type="entry name" value="Transposase_11"/>
</dbReference>
<dbReference type="InterPro" id="IPR047658">
    <property type="entry name" value="IS4-like_transpos"/>
</dbReference>
<dbReference type="InterPro" id="IPR012337">
    <property type="entry name" value="RNaseH-like_sf"/>
</dbReference>
<dbReference type="SUPFAM" id="SSF53098">
    <property type="entry name" value="Ribonuclease H-like"/>
    <property type="match status" value="1"/>
</dbReference>
<proteinExistence type="predicted"/>
<accession>A0A502GRD3</accession>
<comment type="caution">
    <text evidence="2">The sequence shown here is derived from an EMBL/GenBank/DDBJ whole genome shotgun (WGS) entry which is preliminary data.</text>
</comment>
<name>A0A502GRD3_9GAMM</name>
<dbReference type="Pfam" id="PF01609">
    <property type="entry name" value="DDE_Tnp_1"/>
    <property type="match status" value="1"/>
</dbReference>
<reference evidence="2 3" key="1">
    <citation type="journal article" date="2019" name="Environ. Microbiol.">
        <title>Species interactions and distinct microbial communities in high Arctic permafrost affected cryosols are associated with the CH4 and CO2 gas fluxes.</title>
        <authorList>
            <person name="Altshuler I."/>
            <person name="Hamel J."/>
            <person name="Turney S."/>
            <person name="Magnuson E."/>
            <person name="Levesque R."/>
            <person name="Greer C."/>
            <person name="Whyte L.G."/>
        </authorList>
    </citation>
    <scope>NUCLEOTIDE SEQUENCE [LARGE SCALE GENOMIC DNA]</scope>
    <source>
        <strain evidence="2 3">E4</strain>
    </source>
</reference>
<keyword evidence="3" id="KW-1185">Reference proteome</keyword>
<dbReference type="GO" id="GO:0004803">
    <property type="term" value="F:transposase activity"/>
    <property type="evidence" value="ECO:0007669"/>
    <property type="project" value="InterPro"/>
</dbReference>
<gene>
    <name evidence="2" type="ORF">EAH77_03125</name>
</gene>
<dbReference type="GO" id="GO:0006313">
    <property type="term" value="P:DNA transposition"/>
    <property type="evidence" value="ECO:0007669"/>
    <property type="project" value="InterPro"/>
</dbReference>
<dbReference type="AlphaFoldDB" id="A0A502GRD3"/>
<protein>
    <submittedName>
        <fullName evidence="2">IS4 family transposase</fullName>
    </submittedName>
</protein>
<dbReference type="Proteomes" id="UP000317663">
    <property type="component" value="Unassembled WGS sequence"/>
</dbReference>
<dbReference type="GO" id="GO:0003677">
    <property type="term" value="F:DNA binding"/>
    <property type="evidence" value="ECO:0007669"/>
    <property type="project" value="InterPro"/>
</dbReference>